<dbReference type="Gene3D" id="1.10.10.10">
    <property type="entry name" value="Winged helix-like DNA-binding domain superfamily/Winged helix DNA-binding domain"/>
    <property type="match status" value="1"/>
</dbReference>
<keyword evidence="2 6" id="KW-0238">DNA-binding</keyword>
<evidence type="ECO:0000313" key="6">
    <source>
        <dbReference type="EMBL" id="MBP1890211.1"/>
    </source>
</evidence>
<name>A0ABS4F1T7_9CLOT</name>
<evidence type="ECO:0000256" key="2">
    <source>
        <dbReference type="ARBA" id="ARBA00023125"/>
    </source>
</evidence>
<keyword evidence="7" id="KW-1185">Reference proteome</keyword>
<dbReference type="GO" id="GO:0003677">
    <property type="term" value="F:DNA binding"/>
    <property type="evidence" value="ECO:0007669"/>
    <property type="project" value="UniProtKB-KW"/>
</dbReference>
<dbReference type="Pfam" id="PF01614">
    <property type="entry name" value="IclR_C"/>
    <property type="match status" value="1"/>
</dbReference>
<evidence type="ECO:0000259" key="5">
    <source>
        <dbReference type="PROSITE" id="PS51078"/>
    </source>
</evidence>
<proteinExistence type="predicted"/>
<sequence length="257" mass="29170">MGEVVQSVERALSILEILSSNSDGMGIKEISEGVDLHKSTVHRLLATLIEKKYVKQNPKNNKYMLTFKMFEIGNRMASNINLVDVAKPHLKELVDITGEVVHLVVRDGNEIIYIDKVEPNNTLRMYSRIGKRIQMYCTAVGKSMMAYMNDSEIKEIWDNSEIRQITPKSIIHFDEYMKIINKARKEGYALDEEENEIGIRCIGASILDYKNEVCAAISISGPTNVFTLEKIEPYSKLIKKTALKISEDIGHSIENNI</sequence>
<evidence type="ECO:0000256" key="3">
    <source>
        <dbReference type="ARBA" id="ARBA00023163"/>
    </source>
</evidence>
<dbReference type="InterPro" id="IPR036390">
    <property type="entry name" value="WH_DNA-bd_sf"/>
</dbReference>
<dbReference type="SUPFAM" id="SSF55781">
    <property type="entry name" value="GAF domain-like"/>
    <property type="match status" value="1"/>
</dbReference>
<evidence type="ECO:0000259" key="4">
    <source>
        <dbReference type="PROSITE" id="PS51077"/>
    </source>
</evidence>
<gene>
    <name evidence="6" type="ORF">J2Z53_001801</name>
</gene>
<dbReference type="InterPro" id="IPR005471">
    <property type="entry name" value="Tscrpt_reg_IclR_N"/>
</dbReference>
<dbReference type="SMART" id="SM00346">
    <property type="entry name" value="HTH_ICLR"/>
    <property type="match status" value="1"/>
</dbReference>
<dbReference type="Gene3D" id="3.30.450.40">
    <property type="match status" value="1"/>
</dbReference>
<dbReference type="Pfam" id="PF09339">
    <property type="entry name" value="HTH_IclR"/>
    <property type="match status" value="1"/>
</dbReference>
<dbReference type="PROSITE" id="PS51077">
    <property type="entry name" value="HTH_ICLR"/>
    <property type="match status" value="1"/>
</dbReference>
<dbReference type="SUPFAM" id="SSF46785">
    <property type="entry name" value="Winged helix' DNA-binding domain"/>
    <property type="match status" value="1"/>
</dbReference>
<dbReference type="PANTHER" id="PTHR30136">
    <property type="entry name" value="HELIX-TURN-HELIX TRANSCRIPTIONAL REGULATOR, ICLR FAMILY"/>
    <property type="match status" value="1"/>
</dbReference>
<evidence type="ECO:0000256" key="1">
    <source>
        <dbReference type="ARBA" id="ARBA00023015"/>
    </source>
</evidence>
<dbReference type="InterPro" id="IPR029016">
    <property type="entry name" value="GAF-like_dom_sf"/>
</dbReference>
<dbReference type="Proteomes" id="UP000783390">
    <property type="component" value="Unassembled WGS sequence"/>
</dbReference>
<comment type="caution">
    <text evidence="6">The sequence shown here is derived from an EMBL/GenBank/DDBJ whole genome shotgun (WGS) entry which is preliminary data.</text>
</comment>
<evidence type="ECO:0000313" key="7">
    <source>
        <dbReference type="Proteomes" id="UP000783390"/>
    </source>
</evidence>
<dbReference type="EMBL" id="JAGGJZ010000005">
    <property type="protein sequence ID" value="MBP1890211.1"/>
    <property type="molecule type" value="Genomic_DNA"/>
</dbReference>
<keyword evidence="3" id="KW-0804">Transcription</keyword>
<dbReference type="RefSeq" id="WP_209797139.1">
    <property type="nucleotide sequence ID" value="NZ_JAGGJZ010000005.1"/>
</dbReference>
<keyword evidence="1" id="KW-0805">Transcription regulation</keyword>
<accession>A0ABS4F1T7</accession>
<feature type="domain" description="IclR-ED" evidence="5">
    <location>
        <begin position="68"/>
        <end position="251"/>
    </location>
</feature>
<dbReference type="PANTHER" id="PTHR30136:SF7">
    <property type="entry name" value="HTH-TYPE TRANSCRIPTIONAL REGULATOR KDGR-RELATED"/>
    <property type="match status" value="1"/>
</dbReference>
<reference evidence="6 7" key="1">
    <citation type="submission" date="2021-03" db="EMBL/GenBank/DDBJ databases">
        <title>Genomic Encyclopedia of Type Strains, Phase IV (KMG-IV): sequencing the most valuable type-strain genomes for metagenomic binning, comparative biology and taxonomic classification.</title>
        <authorList>
            <person name="Goeker M."/>
        </authorList>
    </citation>
    <scope>NUCLEOTIDE SEQUENCE [LARGE SCALE GENOMIC DNA]</scope>
    <source>
        <strain evidence="6 7">DSM 3984</strain>
    </source>
</reference>
<dbReference type="InterPro" id="IPR036388">
    <property type="entry name" value="WH-like_DNA-bd_sf"/>
</dbReference>
<dbReference type="InterPro" id="IPR014757">
    <property type="entry name" value="Tscrpt_reg_IclR_C"/>
</dbReference>
<dbReference type="PROSITE" id="PS51078">
    <property type="entry name" value="ICLR_ED"/>
    <property type="match status" value="1"/>
</dbReference>
<organism evidence="6 7">
    <name type="scientific">Clostridium moniliforme</name>
    <dbReference type="NCBI Taxonomy" id="39489"/>
    <lineage>
        <taxon>Bacteria</taxon>
        <taxon>Bacillati</taxon>
        <taxon>Bacillota</taxon>
        <taxon>Clostridia</taxon>
        <taxon>Eubacteriales</taxon>
        <taxon>Clostridiaceae</taxon>
        <taxon>Clostridium</taxon>
    </lineage>
</organism>
<feature type="domain" description="HTH iclR-type" evidence="4">
    <location>
        <begin position="5"/>
        <end position="67"/>
    </location>
</feature>
<dbReference type="InterPro" id="IPR050707">
    <property type="entry name" value="HTH_MetabolicPath_Reg"/>
</dbReference>
<protein>
    <submittedName>
        <fullName evidence="6">DNA-binding IclR family transcriptional regulator</fullName>
    </submittedName>
</protein>